<organism evidence="3 4">
    <name type="scientific">Salinibacillus xinjiangensis</name>
    <dbReference type="NCBI Taxonomy" id="1229268"/>
    <lineage>
        <taxon>Bacteria</taxon>
        <taxon>Bacillati</taxon>
        <taxon>Bacillota</taxon>
        <taxon>Bacilli</taxon>
        <taxon>Bacillales</taxon>
        <taxon>Bacillaceae</taxon>
        <taxon>Salinibacillus</taxon>
    </lineage>
</organism>
<dbReference type="GO" id="GO:0003677">
    <property type="term" value="F:DNA binding"/>
    <property type="evidence" value="ECO:0007669"/>
    <property type="project" value="UniProtKB-KW"/>
</dbReference>
<evidence type="ECO:0000313" key="3">
    <source>
        <dbReference type="EMBL" id="MRG86969.1"/>
    </source>
</evidence>
<protein>
    <submittedName>
        <fullName evidence="3">Helix-turn-helix domain-containing protein</fullName>
    </submittedName>
</protein>
<reference evidence="3 4" key="1">
    <citation type="submission" date="2019-11" db="EMBL/GenBank/DDBJ databases">
        <authorList>
            <person name="Li J."/>
        </authorList>
    </citation>
    <scope>NUCLEOTIDE SEQUENCE [LARGE SCALE GENOMIC DNA]</scope>
    <source>
        <strain evidence="3 4">J4</strain>
    </source>
</reference>
<keyword evidence="4" id="KW-1185">Reference proteome</keyword>
<dbReference type="EMBL" id="WJNH01000007">
    <property type="protein sequence ID" value="MRG86969.1"/>
    <property type="molecule type" value="Genomic_DNA"/>
</dbReference>
<dbReference type="Gene3D" id="1.10.260.40">
    <property type="entry name" value="lambda repressor-like DNA-binding domains"/>
    <property type="match status" value="1"/>
</dbReference>
<evidence type="ECO:0000313" key="4">
    <source>
        <dbReference type="Proteomes" id="UP000480185"/>
    </source>
</evidence>
<comment type="caution">
    <text evidence="3">The sequence shown here is derived from an EMBL/GenBank/DDBJ whole genome shotgun (WGS) entry which is preliminary data.</text>
</comment>
<evidence type="ECO:0000259" key="2">
    <source>
        <dbReference type="PROSITE" id="PS50943"/>
    </source>
</evidence>
<evidence type="ECO:0000256" key="1">
    <source>
        <dbReference type="ARBA" id="ARBA00023125"/>
    </source>
</evidence>
<sequence length="122" mass="14297">MSINKKIKELREKKRITQKELAERVNKSPQVISNWERSYTDPDYEDVSKLAEALECTADYLLGKSESPTYNENVDNKTKIINKISDEFPDADLMFNDLANMSAEQLEEVYDFIKFKLHKKED</sequence>
<dbReference type="PROSITE" id="PS50943">
    <property type="entry name" value="HTH_CROC1"/>
    <property type="match status" value="1"/>
</dbReference>
<feature type="domain" description="HTH cro/C1-type" evidence="2">
    <location>
        <begin position="7"/>
        <end position="61"/>
    </location>
</feature>
<dbReference type="RefSeq" id="WP_323741988.1">
    <property type="nucleotide sequence ID" value="NZ_WJNH01000007.1"/>
</dbReference>
<gene>
    <name evidence="3" type="ORF">GH754_11680</name>
</gene>
<dbReference type="SMART" id="SM00530">
    <property type="entry name" value="HTH_XRE"/>
    <property type="match status" value="1"/>
</dbReference>
<dbReference type="Pfam" id="PF01381">
    <property type="entry name" value="HTH_3"/>
    <property type="match status" value="1"/>
</dbReference>
<dbReference type="PANTHER" id="PTHR46558">
    <property type="entry name" value="TRACRIPTIONAL REGULATORY PROTEIN-RELATED-RELATED"/>
    <property type="match status" value="1"/>
</dbReference>
<dbReference type="PANTHER" id="PTHR46558:SF13">
    <property type="entry name" value="HTH-TYPE TRANSCRIPTIONAL REGULATOR IMMR"/>
    <property type="match status" value="1"/>
</dbReference>
<dbReference type="AlphaFoldDB" id="A0A6G1X7R3"/>
<dbReference type="InterPro" id="IPR010982">
    <property type="entry name" value="Lambda_DNA-bd_dom_sf"/>
</dbReference>
<dbReference type="SUPFAM" id="SSF47413">
    <property type="entry name" value="lambda repressor-like DNA-binding domains"/>
    <property type="match status" value="1"/>
</dbReference>
<proteinExistence type="predicted"/>
<accession>A0A6G1X7R3</accession>
<dbReference type="InterPro" id="IPR001387">
    <property type="entry name" value="Cro/C1-type_HTH"/>
</dbReference>
<dbReference type="Proteomes" id="UP000480185">
    <property type="component" value="Unassembled WGS sequence"/>
</dbReference>
<name>A0A6G1X7R3_9BACI</name>
<keyword evidence="1" id="KW-0238">DNA-binding</keyword>
<dbReference type="CDD" id="cd00093">
    <property type="entry name" value="HTH_XRE"/>
    <property type="match status" value="1"/>
</dbReference>